<dbReference type="PANTHER" id="PTHR42944:SF1">
    <property type="entry name" value="ADENINE DNA GLYCOSYLASE"/>
    <property type="match status" value="1"/>
</dbReference>
<keyword evidence="12" id="KW-0234">DNA repair</keyword>
<feature type="domain" description="HhH-GPD" evidence="15">
    <location>
        <begin position="38"/>
        <end position="189"/>
    </location>
</feature>
<dbReference type="Gene3D" id="1.10.1670.10">
    <property type="entry name" value="Helix-hairpin-Helix base-excision DNA repair enzymes (C-terminal)"/>
    <property type="match status" value="1"/>
</dbReference>
<evidence type="ECO:0000256" key="10">
    <source>
        <dbReference type="ARBA" id="ARBA00023004"/>
    </source>
</evidence>
<evidence type="ECO:0000256" key="3">
    <source>
        <dbReference type="ARBA" id="ARBA00008343"/>
    </source>
</evidence>
<evidence type="ECO:0000256" key="12">
    <source>
        <dbReference type="ARBA" id="ARBA00023204"/>
    </source>
</evidence>
<dbReference type="STRING" id="1349421.OI18_02435"/>
<dbReference type="Gene3D" id="1.10.340.30">
    <property type="entry name" value="Hypothetical protein, domain 2"/>
    <property type="match status" value="1"/>
</dbReference>
<dbReference type="InterPro" id="IPR023170">
    <property type="entry name" value="HhH_base_excis_C"/>
</dbReference>
<dbReference type="Pfam" id="PF00633">
    <property type="entry name" value="HHH"/>
    <property type="match status" value="1"/>
</dbReference>
<dbReference type="GO" id="GO:0046872">
    <property type="term" value="F:metal ion binding"/>
    <property type="evidence" value="ECO:0007669"/>
    <property type="project" value="UniProtKB-UniRule"/>
</dbReference>
<dbReference type="Pfam" id="PF00730">
    <property type="entry name" value="HhH-GPD"/>
    <property type="match status" value="1"/>
</dbReference>
<dbReference type="PANTHER" id="PTHR42944">
    <property type="entry name" value="ADENINE DNA GLYCOSYLASE"/>
    <property type="match status" value="1"/>
</dbReference>
<organism evidence="16 17">
    <name type="scientific">Flavihumibacter solisilvae</name>
    <dbReference type="NCBI Taxonomy" id="1349421"/>
    <lineage>
        <taxon>Bacteria</taxon>
        <taxon>Pseudomonadati</taxon>
        <taxon>Bacteroidota</taxon>
        <taxon>Chitinophagia</taxon>
        <taxon>Chitinophagales</taxon>
        <taxon>Chitinophagaceae</taxon>
        <taxon>Flavihumibacter</taxon>
    </lineage>
</organism>
<comment type="caution">
    <text evidence="16">The sequence shown here is derived from an EMBL/GenBank/DDBJ whole genome shotgun (WGS) entry which is preliminary data.</text>
</comment>
<dbReference type="CDD" id="cd00056">
    <property type="entry name" value="ENDO3c"/>
    <property type="match status" value="1"/>
</dbReference>
<dbReference type="AlphaFoldDB" id="A0A0C1IPE0"/>
<comment type="catalytic activity">
    <reaction evidence="1 14">
        <text>Hydrolyzes free adenine bases from 7,8-dihydro-8-oxoguanine:adenine mismatched double-stranded DNA, leaving an apurinic site.</text>
        <dbReference type="EC" id="3.2.2.31"/>
    </reaction>
</comment>
<dbReference type="GO" id="GO:0032357">
    <property type="term" value="F:oxidized purine DNA binding"/>
    <property type="evidence" value="ECO:0007669"/>
    <property type="project" value="TreeGrafter"/>
</dbReference>
<comment type="similarity">
    <text evidence="3 14">Belongs to the Nth/MutY family.</text>
</comment>
<keyword evidence="7" id="KW-0479">Metal-binding</keyword>
<gene>
    <name evidence="16" type="ORF">OI18_02435</name>
</gene>
<dbReference type="SUPFAM" id="SSF55811">
    <property type="entry name" value="Nudix"/>
    <property type="match status" value="1"/>
</dbReference>
<dbReference type="GO" id="GO:0000701">
    <property type="term" value="F:purine-specific mismatch base pair DNA N-glycosylase activity"/>
    <property type="evidence" value="ECO:0007669"/>
    <property type="project" value="UniProtKB-EC"/>
</dbReference>
<evidence type="ECO:0000259" key="15">
    <source>
        <dbReference type="SMART" id="SM00478"/>
    </source>
</evidence>
<dbReference type="Pfam" id="PF14815">
    <property type="entry name" value="NUDIX_4"/>
    <property type="match status" value="1"/>
</dbReference>
<protein>
    <recommendedName>
        <fullName evidence="5 14">Adenine DNA glycosylase</fullName>
        <ecNumber evidence="4 14">3.2.2.31</ecNumber>
    </recommendedName>
</protein>
<keyword evidence="11" id="KW-0411">Iron-sulfur</keyword>
<dbReference type="GO" id="GO:0034039">
    <property type="term" value="F:8-oxo-7,8-dihydroguanine DNA N-glycosylase activity"/>
    <property type="evidence" value="ECO:0007669"/>
    <property type="project" value="TreeGrafter"/>
</dbReference>
<evidence type="ECO:0000313" key="17">
    <source>
        <dbReference type="Proteomes" id="UP000031408"/>
    </source>
</evidence>
<dbReference type="OrthoDB" id="9802365at2"/>
<dbReference type="GO" id="GO:0035485">
    <property type="term" value="F:adenine/guanine mispair binding"/>
    <property type="evidence" value="ECO:0007669"/>
    <property type="project" value="TreeGrafter"/>
</dbReference>
<dbReference type="CDD" id="cd03431">
    <property type="entry name" value="NUDIX_DNA_Glycosylase_C-MutY"/>
    <property type="match status" value="1"/>
</dbReference>
<dbReference type="InterPro" id="IPR000445">
    <property type="entry name" value="HhH_motif"/>
</dbReference>
<evidence type="ECO:0000256" key="13">
    <source>
        <dbReference type="ARBA" id="ARBA00023295"/>
    </source>
</evidence>
<evidence type="ECO:0000256" key="1">
    <source>
        <dbReference type="ARBA" id="ARBA00000843"/>
    </source>
</evidence>
<dbReference type="Gene3D" id="3.90.79.10">
    <property type="entry name" value="Nucleoside Triphosphate Pyrophosphohydrolase"/>
    <property type="match status" value="1"/>
</dbReference>
<reference evidence="16 17" key="1">
    <citation type="submission" date="2014-11" db="EMBL/GenBank/DDBJ databases">
        <title>Genome sequence of Flavihumibacter solisilvae 3-3.</title>
        <authorList>
            <person name="Zhou G."/>
            <person name="Li M."/>
            <person name="Wang G."/>
        </authorList>
    </citation>
    <scope>NUCLEOTIDE SEQUENCE [LARGE SCALE GENOMIC DNA]</scope>
    <source>
        <strain evidence="16 17">3-3</strain>
    </source>
</reference>
<dbReference type="InterPro" id="IPR011257">
    <property type="entry name" value="DNA_glycosylase"/>
</dbReference>
<dbReference type="EMBL" id="JSVC01000002">
    <property type="protein sequence ID" value="KIC96055.1"/>
    <property type="molecule type" value="Genomic_DNA"/>
</dbReference>
<keyword evidence="6" id="KW-0004">4Fe-4S</keyword>
<dbReference type="InterPro" id="IPR005760">
    <property type="entry name" value="A/G_AdeGlyc_MutY"/>
</dbReference>
<evidence type="ECO:0000256" key="5">
    <source>
        <dbReference type="ARBA" id="ARBA00022023"/>
    </source>
</evidence>
<sequence length="353" mass="41128">MQKAFTNLLLNWNQSGNLRTMPWKGERDPYRIWLSEVILQQTRVEQGLAYYNRFIEKYHTIRDLAMAPDEDVFKLWEGLGYYSRCRNLLATARFIAFERNGRFPDTFEEILSLKGIGPYTAAAIASFAYGLPHAVLDGNVFRVLSRYFGITTPVDQPEGKKLYTRLANELLDTDSPGTYNQAIMDFGATICKPRQPLCQVCVQRNDCEANKLGIAEQLPVKSKSLVRRTRFFYYYIFSYEGGFYIRQRSDSDIWHSLYEWALVETEEAMKGEKKDLMHAVRNAYGNRLKGNIISVSDQYSQQLTHQKINGCFIHMELDHPLPEQLGFRFITRKQLGNFAFPRFITRYLEKHPL</sequence>
<evidence type="ECO:0000256" key="6">
    <source>
        <dbReference type="ARBA" id="ARBA00022485"/>
    </source>
</evidence>
<keyword evidence="9" id="KW-0378">Hydrolase</keyword>
<keyword evidence="10 14" id="KW-0408">Iron</keyword>
<dbReference type="EC" id="3.2.2.31" evidence="4 14"/>
<evidence type="ECO:0000256" key="14">
    <source>
        <dbReference type="RuleBase" id="RU365096"/>
    </source>
</evidence>
<dbReference type="SMART" id="SM00478">
    <property type="entry name" value="ENDO3c"/>
    <property type="match status" value="1"/>
</dbReference>
<dbReference type="GO" id="GO:0051539">
    <property type="term" value="F:4 iron, 4 sulfur cluster binding"/>
    <property type="evidence" value="ECO:0007669"/>
    <property type="project" value="UniProtKB-UniRule"/>
</dbReference>
<dbReference type="InterPro" id="IPR003265">
    <property type="entry name" value="HhH-GPD_domain"/>
</dbReference>
<evidence type="ECO:0000256" key="11">
    <source>
        <dbReference type="ARBA" id="ARBA00023014"/>
    </source>
</evidence>
<evidence type="ECO:0000256" key="7">
    <source>
        <dbReference type="ARBA" id="ARBA00022723"/>
    </source>
</evidence>
<keyword evidence="8 14" id="KW-0227">DNA damage</keyword>
<dbReference type="SUPFAM" id="SSF48150">
    <property type="entry name" value="DNA-glycosylase"/>
    <property type="match status" value="1"/>
</dbReference>
<dbReference type="Proteomes" id="UP000031408">
    <property type="component" value="Unassembled WGS sequence"/>
</dbReference>
<dbReference type="InterPro" id="IPR029119">
    <property type="entry name" value="MutY_C"/>
</dbReference>
<dbReference type="GO" id="GO:0006298">
    <property type="term" value="P:mismatch repair"/>
    <property type="evidence" value="ECO:0007669"/>
    <property type="project" value="TreeGrafter"/>
</dbReference>
<evidence type="ECO:0000256" key="2">
    <source>
        <dbReference type="ARBA" id="ARBA00002933"/>
    </source>
</evidence>
<evidence type="ECO:0000256" key="4">
    <source>
        <dbReference type="ARBA" id="ARBA00012045"/>
    </source>
</evidence>
<comment type="cofactor">
    <cofactor evidence="14">
        <name>[4Fe-4S] cluster</name>
        <dbReference type="ChEBI" id="CHEBI:49883"/>
    </cofactor>
    <text evidence="14">Binds 1 [4Fe-4S] cluster.</text>
</comment>
<name>A0A0C1IPE0_9BACT</name>
<dbReference type="InterPro" id="IPR044298">
    <property type="entry name" value="MIG/MutY"/>
</dbReference>
<evidence type="ECO:0000256" key="9">
    <source>
        <dbReference type="ARBA" id="ARBA00022801"/>
    </source>
</evidence>
<evidence type="ECO:0000256" key="8">
    <source>
        <dbReference type="ARBA" id="ARBA00022763"/>
    </source>
</evidence>
<keyword evidence="17" id="KW-1185">Reference proteome</keyword>
<evidence type="ECO:0000313" key="16">
    <source>
        <dbReference type="EMBL" id="KIC96055.1"/>
    </source>
</evidence>
<accession>A0A0C1IPE0</accession>
<comment type="function">
    <text evidence="2">Adenine glycosylase active on G-A mispairs. MutY also corrects error-prone DNA synthesis past GO lesions which are due to the oxidatively damaged form of guanine: 7,8-dihydro-8-oxoguanine (8-oxo-dGTP).</text>
</comment>
<dbReference type="NCBIfam" id="TIGR01084">
    <property type="entry name" value="mutY"/>
    <property type="match status" value="1"/>
</dbReference>
<dbReference type="RefSeq" id="WP_039136826.1">
    <property type="nucleotide sequence ID" value="NZ_JSVC01000002.1"/>
</dbReference>
<dbReference type="InterPro" id="IPR015797">
    <property type="entry name" value="NUDIX_hydrolase-like_dom_sf"/>
</dbReference>
<proteinExistence type="inferred from homology"/>
<dbReference type="GO" id="GO:0006284">
    <property type="term" value="P:base-excision repair"/>
    <property type="evidence" value="ECO:0007669"/>
    <property type="project" value="UniProtKB-UniRule"/>
</dbReference>
<keyword evidence="13 14" id="KW-0326">Glycosidase</keyword>